<dbReference type="Pfam" id="PF17794">
    <property type="entry name" value="Vault_2"/>
    <property type="match status" value="2"/>
</dbReference>
<dbReference type="InterPro" id="IPR036013">
    <property type="entry name" value="Band_7/SPFH_dom_sf"/>
</dbReference>
<feature type="domain" description="Major vault protein repeat" evidence="12">
    <location>
        <begin position="284"/>
        <end position="331"/>
    </location>
</feature>
<feature type="domain" description="Major vault protein repeat" evidence="13">
    <location>
        <begin position="460"/>
        <end position="521"/>
    </location>
</feature>
<dbReference type="FunFam" id="3.30.479.30:FF:000010">
    <property type="entry name" value="major vault protein-like"/>
    <property type="match status" value="1"/>
</dbReference>
<dbReference type="CDD" id="cd08825">
    <property type="entry name" value="MVP_shoulder"/>
    <property type="match status" value="1"/>
</dbReference>
<sequence>MATSTTPGSTVIRIKPHQYIHVLDNNTYVTRVEVGPQTFTRFDHERVLHPNPLPMILIPPRNYCTIENPVIRNENKKLVLDQFNQPKLRHGEQEIRFSQDPFPLYPGEVLVSQPVPLQVVQANTALRLKCLRDFDEQQANKKDVIKRQAGDEWLFEGPGTYYPRVEVQIVEGVKAVIIKENSALKLKARLGFVDKKGVQHHPGDEWLVRDSGAYLPGVNEEIVGVINALVLTDRISYQLLALRSFVDVFGKSRKAGEEWIITQNDCDTYIPDVHEKVVRDIKAITLTNRQYCVVENPVDPKTGKNRLGHRELLQGDRTFFLLPGESLVNGIQNVYVLSEDEALLLSAKELFVEKKGKEETVHKPGDLWMIYGPCDYIPQIQVEIVERRKRIPLDVNEGIYVRDIKTGKVRAQVGSSYMLLANEERWNKPLPPIVEDLLKKSATRDMNEEHNETERDPSKVVTYRVPHNAAVQIFDFRKKVARVVFGPELVMLAPDEEFTVLSLSGKIPKRPNHIRSLALFLGPDFMTDLITVETSDHARLSLKLSYNWRFIIDPKNPYKLFSTSDFTGDLCKATGSLVRAAVAASTFDDFHKHSSEIIQLAVFGKNEDGKPNNSLYFENSGLSIENIDIQSVEPIDQRTLDSLQKSVQLAIEITTKSQEATARQEAERLEQMARGELERQKIVDEAKAEESRAKLIQLQAQSATVESTGQAIAEARATAEATLIAAESEIKQAKLATKASEIEANALLEQTKAKQQVELEHIKNLNKLEISKTTEQAEIEVSRFANIVESLGTETIKSIAQAGPEMQAKLLQGLGLKSFMITDGSSPINLFNTANGLIGNGINVPQTDNEEDF</sequence>
<keyword evidence="5" id="KW-0007">Acetylation</keyword>
<evidence type="ECO:0000259" key="12">
    <source>
        <dbReference type="Pfam" id="PF17794"/>
    </source>
</evidence>
<dbReference type="Pfam" id="PF17795">
    <property type="entry name" value="Vault_3"/>
    <property type="match status" value="1"/>
</dbReference>
<evidence type="ECO:0000256" key="3">
    <source>
        <dbReference type="ARBA" id="ARBA00022490"/>
    </source>
</evidence>
<dbReference type="Gene3D" id="2.30.30.620">
    <property type="match status" value="1"/>
</dbReference>
<dbReference type="FunCoup" id="A0A151Z567">
    <property type="interactions" value="3"/>
</dbReference>
<proteinExistence type="predicted"/>
<dbReference type="OrthoDB" id="6125719at2759"/>
<dbReference type="Gene3D" id="2.30.30.560">
    <property type="match status" value="2"/>
</dbReference>
<keyword evidence="4" id="KW-0677">Repeat</keyword>
<feature type="domain" description="Major vault protein repeat" evidence="10">
    <location>
        <begin position="118"/>
        <end position="164"/>
    </location>
</feature>
<dbReference type="InterPro" id="IPR002499">
    <property type="entry name" value="Vault_N"/>
</dbReference>
<feature type="repeat" description="MVP" evidence="9">
    <location>
        <begin position="61"/>
        <end position="121"/>
    </location>
</feature>
<dbReference type="InterPro" id="IPR041134">
    <property type="entry name" value="Vault_2"/>
</dbReference>
<evidence type="ECO:0000256" key="2">
    <source>
        <dbReference type="ARBA" id="ARBA00004496"/>
    </source>
</evidence>
<feature type="domain" description="Major vault protein repeat" evidence="10">
    <location>
        <begin position="177"/>
        <end position="217"/>
    </location>
</feature>
<dbReference type="InterPro" id="IPR043179">
    <property type="entry name" value="Vault_2_sf"/>
</dbReference>
<keyword evidence="16" id="KW-1185">Reference proteome</keyword>
<dbReference type="Gene3D" id="2.30.30.570">
    <property type="match status" value="2"/>
</dbReference>
<comment type="subunit">
    <text evidence="8">The vault ribonucleoprotein particle is a huge (400 A x 670 A) cage structure of 12.9 MDa. It consists of a dimer of half-vaults, with each half-vault comprising 39 identical major vault protein (MVP) chains. Dictyostelium is one of the few organisms in which the major component is actually two proteins (alpha and beta).</text>
</comment>
<dbReference type="EMBL" id="LODT01000042">
    <property type="protein sequence ID" value="KYQ89057.1"/>
    <property type="molecule type" value="Genomic_DNA"/>
</dbReference>
<dbReference type="Proteomes" id="UP000076078">
    <property type="component" value="Unassembled WGS sequence"/>
</dbReference>
<dbReference type="Pfam" id="PF17796">
    <property type="entry name" value="Vault_4"/>
    <property type="match status" value="1"/>
</dbReference>
<dbReference type="PROSITE" id="PS51224">
    <property type="entry name" value="MVP"/>
    <property type="match status" value="6"/>
</dbReference>
<dbReference type="FunFam" id="2.30.30.570:FF:000002">
    <property type="entry name" value="Major vault protein-alpha"/>
    <property type="match status" value="1"/>
</dbReference>
<dbReference type="Pfam" id="PF01505">
    <property type="entry name" value="Vault"/>
    <property type="match status" value="4"/>
</dbReference>
<dbReference type="InterPro" id="IPR041136">
    <property type="entry name" value="Vault_4"/>
</dbReference>
<feature type="domain" description="Major vault protein repeat" evidence="14">
    <location>
        <begin position="391"/>
        <end position="445"/>
    </location>
</feature>
<dbReference type="InterPro" id="IPR041139">
    <property type="entry name" value="MVP_rep_dom"/>
</dbReference>
<evidence type="ECO:0000256" key="8">
    <source>
        <dbReference type="ARBA" id="ARBA00063289"/>
    </source>
</evidence>
<name>A0A151Z567_TIELA</name>
<evidence type="ECO:0000256" key="7">
    <source>
        <dbReference type="ARBA" id="ARBA00023274"/>
    </source>
</evidence>
<keyword evidence="7 9" id="KW-0687">Ribonucleoprotein</keyword>
<protein>
    <submittedName>
        <fullName evidence="15">Major vault protein</fullName>
    </submittedName>
</protein>
<dbReference type="FunFam" id="2.30.30.570:FF:000001">
    <property type="entry name" value="major vault protein-like"/>
    <property type="match status" value="1"/>
</dbReference>
<feature type="repeat" description="MVP" evidence="9">
    <location>
        <begin position="180"/>
        <end position="232"/>
    </location>
</feature>
<evidence type="ECO:0000256" key="1">
    <source>
        <dbReference type="ARBA" id="ARBA00004123"/>
    </source>
</evidence>
<evidence type="ECO:0000256" key="4">
    <source>
        <dbReference type="ARBA" id="ARBA00022737"/>
    </source>
</evidence>
<reference evidence="15 16" key="1">
    <citation type="submission" date="2015-12" db="EMBL/GenBank/DDBJ databases">
        <title>Dictyostelia acquired genes for synthesis and detection of signals that induce cell-type specialization by lateral gene transfer from prokaryotes.</title>
        <authorList>
            <person name="Gloeckner G."/>
            <person name="Schaap P."/>
        </authorList>
    </citation>
    <scope>NUCLEOTIDE SEQUENCE [LARGE SCALE GENOMIC DNA]</scope>
    <source>
        <strain evidence="15 16">TK</strain>
    </source>
</reference>
<dbReference type="GO" id="GO:0005737">
    <property type="term" value="C:cytoplasm"/>
    <property type="evidence" value="ECO:0007669"/>
    <property type="project" value="UniProtKB-SubCell"/>
</dbReference>
<dbReference type="OMA" id="PKRPNHI"/>
<dbReference type="STRING" id="361077.A0A151Z567"/>
<keyword evidence="6" id="KW-0539">Nucleus</keyword>
<feature type="domain" description="Major vault protein shoulder" evidence="11">
    <location>
        <begin position="522"/>
        <end position="636"/>
    </location>
</feature>
<feature type="domain" description="Major vault protein repeat" evidence="10">
    <location>
        <begin position="335"/>
        <end position="378"/>
    </location>
</feature>
<keyword evidence="3 9" id="KW-0963">Cytoplasm</keyword>
<dbReference type="PANTHER" id="PTHR14165">
    <property type="entry name" value="MAJOR VAULT PROTEIN"/>
    <property type="match status" value="1"/>
</dbReference>
<dbReference type="PANTHER" id="PTHR14165:SF11">
    <property type="entry name" value="MAJOR VAULT PROTEIN BETA"/>
    <property type="match status" value="1"/>
</dbReference>
<evidence type="ECO:0000259" key="13">
    <source>
        <dbReference type="Pfam" id="PF17795"/>
    </source>
</evidence>
<evidence type="ECO:0000256" key="5">
    <source>
        <dbReference type="ARBA" id="ARBA00022990"/>
    </source>
</evidence>
<evidence type="ECO:0000313" key="15">
    <source>
        <dbReference type="EMBL" id="KYQ89057.1"/>
    </source>
</evidence>
<evidence type="ECO:0000313" key="16">
    <source>
        <dbReference type="Proteomes" id="UP000076078"/>
    </source>
</evidence>
<evidence type="ECO:0000259" key="14">
    <source>
        <dbReference type="Pfam" id="PF17796"/>
    </source>
</evidence>
<evidence type="ECO:0000256" key="9">
    <source>
        <dbReference type="PROSITE-ProRule" id="PRU00571"/>
    </source>
</evidence>
<feature type="repeat" description="MVP" evidence="9">
    <location>
        <begin position="339"/>
        <end position="394"/>
    </location>
</feature>
<dbReference type="Gene3D" id="6.10.250.720">
    <property type="match status" value="1"/>
</dbReference>
<dbReference type="FunFam" id="2.30.30.550:FF:000001">
    <property type="entry name" value="major vault protein-like"/>
    <property type="match status" value="3"/>
</dbReference>
<feature type="domain" description="Major vault protein repeat" evidence="12">
    <location>
        <begin position="55"/>
        <end position="111"/>
    </location>
</feature>
<dbReference type="AlphaFoldDB" id="A0A151Z567"/>
<dbReference type="Gene3D" id="3.30.479.30">
    <property type="entry name" value="Band 7 domain"/>
    <property type="match status" value="1"/>
</dbReference>
<feature type="repeat" description="MVP" evidence="9">
    <location>
        <begin position="289"/>
        <end position="338"/>
    </location>
</feature>
<dbReference type="InterPro" id="IPR021870">
    <property type="entry name" value="MVP_shoulder"/>
</dbReference>
<dbReference type="InterPro" id="IPR043023">
    <property type="entry name" value="MVP_rep_sf"/>
</dbReference>
<feature type="repeat" description="MVP" evidence="9">
    <location>
        <begin position="233"/>
        <end position="287"/>
    </location>
</feature>
<dbReference type="Gene3D" id="6.20.380.10">
    <property type="match status" value="1"/>
</dbReference>
<feature type="domain" description="Major vault protein repeat" evidence="10">
    <location>
        <begin position="230"/>
        <end position="272"/>
    </location>
</feature>
<comment type="subcellular location">
    <subcellularLocation>
        <location evidence="2 9">Cytoplasm</location>
    </subcellularLocation>
    <subcellularLocation>
        <location evidence="1">Nucleus</location>
    </subcellularLocation>
</comment>
<evidence type="ECO:0000256" key="6">
    <source>
        <dbReference type="ARBA" id="ARBA00023242"/>
    </source>
</evidence>
<evidence type="ECO:0000259" key="10">
    <source>
        <dbReference type="Pfam" id="PF01505"/>
    </source>
</evidence>
<dbReference type="InParanoid" id="A0A151Z567"/>
<dbReference type="Pfam" id="PF11978">
    <property type="entry name" value="MVP_shoulder"/>
    <property type="match status" value="1"/>
</dbReference>
<dbReference type="InterPro" id="IPR039059">
    <property type="entry name" value="MVP"/>
</dbReference>
<accession>A0A151Z567</accession>
<comment type="caution">
    <text evidence="15">The sequence shown here is derived from an EMBL/GenBank/DDBJ whole genome shotgun (WGS) entry which is preliminary data.</text>
</comment>
<dbReference type="FunFam" id="2.30.30.560:FF:000001">
    <property type="entry name" value="major vault protein-like"/>
    <property type="match status" value="1"/>
</dbReference>
<dbReference type="GO" id="GO:1990904">
    <property type="term" value="C:ribonucleoprotein complex"/>
    <property type="evidence" value="ECO:0007669"/>
    <property type="project" value="UniProtKB-UniRule"/>
</dbReference>
<organism evidence="15 16">
    <name type="scientific">Tieghemostelium lacteum</name>
    <name type="common">Slime mold</name>
    <name type="synonym">Dictyostelium lacteum</name>
    <dbReference type="NCBI Taxonomy" id="361077"/>
    <lineage>
        <taxon>Eukaryota</taxon>
        <taxon>Amoebozoa</taxon>
        <taxon>Evosea</taxon>
        <taxon>Eumycetozoa</taxon>
        <taxon>Dictyostelia</taxon>
        <taxon>Dictyosteliales</taxon>
        <taxon>Raperosteliaceae</taxon>
        <taxon>Tieghemostelium</taxon>
    </lineage>
</organism>
<dbReference type="Gene3D" id="2.30.30.550">
    <property type="entry name" value="Major Vault Protein repeat"/>
    <property type="match status" value="4"/>
</dbReference>
<dbReference type="GO" id="GO:0005634">
    <property type="term" value="C:nucleus"/>
    <property type="evidence" value="ECO:0007669"/>
    <property type="project" value="UniProtKB-SubCell"/>
</dbReference>
<dbReference type="FunFam" id="2.30.30.560:FF:000002">
    <property type="entry name" value="Major vault protein-alpha"/>
    <property type="match status" value="1"/>
</dbReference>
<dbReference type="InterPro" id="IPR040989">
    <property type="entry name" value="Vault_3"/>
</dbReference>
<feature type="repeat" description="MVP" evidence="9">
    <location>
        <begin position="122"/>
        <end position="179"/>
    </location>
</feature>
<evidence type="ECO:0000259" key="11">
    <source>
        <dbReference type="Pfam" id="PF11978"/>
    </source>
</evidence>
<gene>
    <name evidence="15" type="ORF">DLAC_10283</name>
</gene>